<evidence type="ECO:0000313" key="3">
    <source>
        <dbReference type="EMBL" id="MRI86537.1"/>
    </source>
</evidence>
<keyword evidence="2" id="KW-0472">Membrane</keyword>
<proteinExistence type="predicted"/>
<feature type="region of interest" description="Disordered" evidence="1">
    <location>
        <begin position="57"/>
        <end position="97"/>
    </location>
</feature>
<dbReference type="AlphaFoldDB" id="A0A6I2GFA5"/>
<organism evidence="3 4">
    <name type="scientific">Fundicoccus ignavus</name>
    <dbReference type="NCBI Taxonomy" id="2664442"/>
    <lineage>
        <taxon>Bacteria</taxon>
        <taxon>Bacillati</taxon>
        <taxon>Bacillota</taxon>
        <taxon>Bacilli</taxon>
        <taxon>Lactobacillales</taxon>
        <taxon>Aerococcaceae</taxon>
        <taxon>Fundicoccus</taxon>
    </lineage>
</organism>
<dbReference type="RefSeq" id="WP_153864172.1">
    <property type="nucleotide sequence ID" value="NZ_WJQS01000023.1"/>
</dbReference>
<evidence type="ECO:0000256" key="2">
    <source>
        <dbReference type="SAM" id="Phobius"/>
    </source>
</evidence>
<keyword evidence="2" id="KW-1133">Transmembrane helix</keyword>
<feature type="compositionally biased region" description="Basic and acidic residues" evidence="1">
    <location>
        <begin position="82"/>
        <end position="94"/>
    </location>
</feature>
<evidence type="ECO:0000256" key="1">
    <source>
        <dbReference type="SAM" id="MobiDB-lite"/>
    </source>
</evidence>
<dbReference type="EMBL" id="WJQS01000023">
    <property type="protein sequence ID" value="MRI86537.1"/>
    <property type="molecule type" value="Genomic_DNA"/>
</dbReference>
<dbReference type="Proteomes" id="UP000430975">
    <property type="component" value="Unassembled WGS sequence"/>
</dbReference>
<name>A0A6I2GFA5_9LACT</name>
<accession>A0A6I2GFA5</accession>
<gene>
    <name evidence="3" type="ORF">GIY09_11845</name>
</gene>
<comment type="caution">
    <text evidence="3">The sequence shown here is derived from an EMBL/GenBank/DDBJ whole genome shotgun (WGS) entry which is preliminary data.</text>
</comment>
<protein>
    <submittedName>
        <fullName evidence="3">Uncharacterized protein</fullName>
    </submittedName>
</protein>
<evidence type="ECO:0000313" key="4">
    <source>
        <dbReference type="Proteomes" id="UP000430975"/>
    </source>
</evidence>
<sequence>MPIITVIIWFIWMIGFYFIKRNINLKQREEQYRKMKQKQVQSLPQNNAATTKAMMDMSKQQVAATKRKRNVNQQSARLAQDAAERRQSSQDTIKRQNRRATIKDFVERVQSEQNKRNTEDLLSLEGISTEYESIESVSEKDEVDWDNFEADFLSDMEWTSYNDDEEILLEVDRSIGSDVSQASKRKIQLDTKTVKQGIILSEILSKPKSLRE</sequence>
<reference evidence="3 4" key="1">
    <citation type="submission" date="2019-11" db="EMBL/GenBank/DDBJ databases">
        <title>Characterisation of Fundicoccus ignavus gen. nov. sp. nov., a novel genus of the family Aerococcaceae isolated from bulk tank milk.</title>
        <authorList>
            <person name="Siebert A."/>
            <person name="Huptas C."/>
            <person name="Wenning M."/>
            <person name="Scherer S."/>
            <person name="Doll E.V."/>
        </authorList>
    </citation>
    <scope>NUCLEOTIDE SEQUENCE [LARGE SCALE GENOMIC DNA]</scope>
    <source>
        <strain evidence="3 4">WS4759</strain>
    </source>
</reference>
<keyword evidence="2" id="KW-0812">Transmembrane</keyword>
<feature type="transmembrane region" description="Helical" evidence="2">
    <location>
        <begin position="6"/>
        <end position="23"/>
    </location>
</feature>
<keyword evidence="4" id="KW-1185">Reference proteome</keyword>